<dbReference type="Gene3D" id="3.30.70.940">
    <property type="entry name" value="NusG, N-terminal domain"/>
    <property type="match status" value="1"/>
</dbReference>
<dbReference type="GO" id="GO:0006353">
    <property type="term" value="P:DNA-templated transcription termination"/>
    <property type="evidence" value="ECO:0007669"/>
    <property type="project" value="UniProtKB-UniRule"/>
</dbReference>
<dbReference type="InterPro" id="IPR014722">
    <property type="entry name" value="Rib_uL2_dom2"/>
</dbReference>
<dbReference type="HAMAP" id="MF_00948">
    <property type="entry name" value="NusG"/>
    <property type="match status" value="1"/>
</dbReference>
<dbReference type="InterPro" id="IPR001062">
    <property type="entry name" value="Transcrpt_antiterm_NusG"/>
</dbReference>
<protein>
    <recommendedName>
        <fullName evidence="5 6">Transcription termination/antitermination protein NusG</fullName>
    </recommendedName>
</protein>
<dbReference type="CDD" id="cd06091">
    <property type="entry name" value="KOW_NusG"/>
    <property type="match status" value="1"/>
</dbReference>
<keyword evidence="4 5" id="KW-0804">Transcription</keyword>
<dbReference type="InterPro" id="IPR008991">
    <property type="entry name" value="Translation_prot_SH3-like_sf"/>
</dbReference>
<dbReference type="InterPro" id="IPR015869">
    <property type="entry name" value="Transcrpt_antiterm_NusG_bac_CS"/>
</dbReference>
<dbReference type="InterPro" id="IPR047050">
    <property type="entry name" value="NGN"/>
</dbReference>
<dbReference type="Proteomes" id="UP000218542">
    <property type="component" value="Unassembled WGS sequence"/>
</dbReference>
<dbReference type="SUPFAM" id="SSF50104">
    <property type="entry name" value="Translation proteins SH3-like domain"/>
    <property type="match status" value="1"/>
</dbReference>
<name>A0A286U291_9BACT</name>
<gene>
    <name evidence="5" type="primary">nusG</name>
    <name evidence="10" type="ORF">SCALIN_C29_0030</name>
</gene>
<evidence type="ECO:0000256" key="4">
    <source>
        <dbReference type="ARBA" id="ARBA00023163"/>
    </source>
</evidence>
<dbReference type="PANTHER" id="PTHR30265">
    <property type="entry name" value="RHO-INTERACTING TRANSCRIPTION TERMINATION FACTOR NUSG"/>
    <property type="match status" value="1"/>
</dbReference>
<evidence type="ECO:0000256" key="2">
    <source>
        <dbReference type="ARBA" id="ARBA00022814"/>
    </source>
</evidence>
<dbReference type="GO" id="GO:0032784">
    <property type="term" value="P:regulation of DNA-templated transcription elongation"/>
    <property type="evidence" value="ECO:0007669"/>
    <property type="project" value="InterPro"/>
</dbReference>
<dbReference type="PANTHER" id="PTHR30265:SF2">
    <property type="entry name" value="TRANSCRIPTION TERMINATION_ANTITERMINATION PROTEIN NUSG"/>
    <property type="match status" value="1"/>
</dbReference>
<keyword evidence="3 5" id="KW-0805">Transcription regulation</keyword>
<evidence type="ECO:0000259" key="8">
    <source>
        <dbReference type="SMART" id="SM00738"/>
    </source>
</evidence>
<evidence type="ECO:0000259" key="9">
    <source>
        <dbReference type="SMART" id="SM00739"/>
    </source>
</evidence>
<dbReference type="CDD" id="cd09891">
    <property type="entry name" value="NGN_Bact_1"/>
    <property type="match status" value="1"/>
</dbReference>
<dbReference type="NCBIfam" id="TIGR00922">
    <property type="entry name" value="nusG"/>
    <property type="match status" value="1"/>
</dbReference>
<accession>A0A286U291</accession>
<dbReference type="GO" id="GO:0031564">
    <property type="term" value="P:transcription antitermination"/>
    <property type="evidence" value="ECO:0007669"/>
    <property type="project" value="UniProtKB-UniRule"/>
</dbReference>
<keyword evidence="11" id="KW-1185">Reference proteome</keyword>
<dbReference type="GO" id="GO:0006354">
    <property type="term" value="P:DNA-templated transcription elongation"/>
    <property type="evidence" value="ECO:0007669"/>
    <property type="project" value="UniProtKB-UniRule"/>
</dbReference>
<organism evidence="10 11">
    <name type="scientific">Candidatus Scalindua japonica</name>
    <dbReference type="NCBI Taxonomy" id="1284222"/>
    <lineage>
        <taxon>Bacteria</taxon>
        <taxon>Pseudomonadati</taxon>
        <taxon>Planctomycetota</taxon>
        <taxon>Candidatus Brocadiia</taxon>
        <taxon>Candidatus Brocadiales</taxon>
        <taxon>Candidatus Scalinduaceae</taxon>
        <taxon>Candidatus Scalindua</taxon>
    </lineage>
</organism>
<evidence type="ECO:0000313" key="11">
    <source>
        <dbReference type="Proteomes" id="UP000218542"/>
    </source>
</evidence>
<evidence type="ECO:0000256" key="3">
    <source>
        <dbReference type="ARBA" id="ARBA00023015"/>
    </source>
</evidence>
<dbReference type="InterPro" id="IPR043425">
    <property type="entry name" value="NusG-like"/>
</dbReference>
<dbReference type="Pfam" id="PF02357">
    <property type="entry name" value="NusG"/>
    <property type="match status" value="1"/>
</dbReference>
<proteinExistence type="inferred from homology"/>
<keyword evidence="1 5" id="KW-0806">Transcription termination</keyword>
<evidence type="ECO:0000256" key="6">
    <source>
        <dbReference type="NCBIfam" id="TIGR00922"/>
    </source>
</evidence>
<keyword evidence="2 5" id="KW-0889">Transcription antitermination</keyword>
<dbReference type="RefSeq" id="WP_096895634.1">
    <property type="nucleotide sequence ID" value="NZ_BAOS01000029.1"/>
</dbReference>
<dbReference type="EMBL" id="BAOS01000029">
    <property type="protein sequence ID" value="GAX62246.1"/>
    <property type="molecule type" value="Genomic_DNA"/>
</dbReference>
<dbReference type="AlphaFoldDB" id="A0A286U291"/>
<evidence type="ECO:0000256" key="1">
    <source>
        <dbReference type="ARBA" id="ARBA00022472"/>
    </source>
</evidence>
<feature type="domain" description="KOW" evidence="9">
    <location>
        <begin position="128"/>
        <end position="155"/>
    </location>
</feature>
<comment type="function">
    <text evidence="5 7">Participates in transcription elongation, termination and antitermination.</text>
</comment>
<dbReference type="OrthoDB" id="9809075at2"/>
<evidence type="ECO:0000256" key="5">
    <source>
        <dbReference type="HAMAP-Rule" id="MF_00948"/>
    </source>
</evidence>
<dbReference type="SMART" id="SM00738">
    <property type="entry name" value="NGN"/>
    <property type="match status" value="1"/>
</dbReference>
<dbReference type="InterPro" id="IPR005824">
    <property type="entry name" value="KOW"/>
</dbReference>
<dbReference type="PRINTS" id="PR00338">
    <property type="entry name" value="NUSGTNSCPFCT"/>
</dbReference>
<dbReference type="PROSITE" id="PS01014">
    <property type="entry name" value="NUSG"/>
    <property type="match status" value="1"/>
</dbReference>
<dbReference type="Gene3D" id="2.30.30.30">
    <property type="match status" value="1"/>
</dbReference>
<dbReference type="SMART" id="SM00739">
    <property type="entry name" value="KOW"/>
    <property type="match status" value="1"/>
</dbReference>
<dbReference type="GO" id="GO:0005829">
    <property type="term" value="C:cytosol"/>
    <property type="evidence" value="ECO:0007669"/>
    <property type="project" value="TreeGrafter"/>
</dbReference>
<dbReference type="Pfam" id="PF00467">
    <property type="entry name" value="KOW"/>
    <property type="match status" value="1"/>
</dbReference>
<dbReference type="InterPro" id="IPR006645">
    <property type="entry name" value="NGN-like_dom"/>
</dbReference>
<reference evidence="11" key="1">
    <citation type="journal article" date="2017" name="Environ. Microbiol. Rep.">
        <title>Genetic Diversity of Marine Anaerobic Ammonium-Oxidizing Bacteria as Revealed by Genomic and Proteomic Analyses of 'Candidatus Scalindua japonica'.</title>
        <authorList>
            <person name="Oshiki M."/>
            <person name="Mizuto K."/>
            <person name="Kimura Z."/>
            <person name="Kindaichi T."/>
            <person name="Satoh H."/>
            <person name="Okabe S."/>
        </authorList>
    </citation>
    <scope>NUCLEOTIDE SEQUENCE [LARGE SCALE GENOMIC DNA]</scope>
    <source>
        <strain evidence="11">husup-a2</strain>
    </source>
</reference>
<feature type="domain" description="NusG-like N-terminal" evidence="8">
    <location>
        <begin position="2"/>
        <end position="116"/>
    </location>
</feature>
<dbReference type="InterPro" id="IPR036735">
    <property type="entry name" value="NGN_dom_sf"/>
</dbReference>
<comment type="caution">
    <text evidence="10">The sequence shown here is derived from an EMBL/GenBank/DDBJ whole genome shotgun (WGS) entry which is preliminary data.</text>
</comment>
<comment type="similarity">
    <text evidence="5 7">Belongs to the NusG family.</text>
</comment>
<evidence type="ECO:0000256" key="7">
    <source>
        <dbReference type="RuleBase" id="RU000538"/>
    </source>
</evidence>
<sequence>MAKKWFVLRVQSNKEDKVKGDLEKRIKMQGIEGLIPQILVPSEKVSEIKGGKKRVAERKMYPGYVMAEIEVDEKGEIPENVWYMIRDVPGAGDLIGGDTRPIAMESSEVERLLKEAERAEEKPKAKIEFHIGDRVRVKEGPFENYEGVVEEVLPTSGCLKLMLTIFGRPTPVELEYWQVEAL</sequence>
<evidence type="ECO:0000313" key="10">
    <source>
        <dbReference type="EMBL" id="GAX62246.1"/>
    </source>
</evidence>
<dbReference type="SUPFAM" id="SSF82679">
    <property type="entry name" value="N-utilization substance G protein NusG, N-terminal domain"/>
    <property type="match status" value="1"/>
</dbReference>